<dbReference type="EMBL" id="LCCC01000016">
    <property type="protein sequence ID" value="KKS23921.1"/>
    <property type="molecule type" value="Genomic_DNA"/>
</dbReference>
<accession>A0A0G0ZPC8</accession>
<evidence type="ECO:0000313" key="3">
    <source>
        <dbReference type="Proteomes" id="UP000033949"/>
    </source>
</evidence>
<gene>
    <name evidence="2" type="ORF">UU82_C0016G0003</name>
</gene>
<keyword evidence="1" id="KW-0812">Transmembrane</keyword>
<keyword evidence="1" id="KW-1133">Transmembrane helix</keyword>
<evidence type="ECO:0000256" key="1">
    <source>
        <dbReference type="SAM" id="Phobius"/>
    </source>
</evidence>
<feature type="transmembrane region" description="Helical" evidence="1">
    <location>
        <begin position="6"/>
        <end position="24"/>
    </location>
</feature>
<dbReference type="AlphaFoldDB" id="A0A0G0ZPC8"/>
<organism evidence="2 3">
    <name type="scientific">Candidatus Nomurabacteria bacterium GW2011_GWC2_41_8</name>
    <dbReference type="NCBI Taxonomy" id="1618755"/>
    <lineage>
        <taxon>Bacteria</taxon>
        <taxon>Candidatus Nomuraibacteriota</taxon>
    </lineage>
</organism>
<name>A0A0G0ZPC8_9BACT</name>
<reference evidence="2 3" key="1">
    <citation type="journal article" date="2015" name="Nature">
        <title>rRNA introns, odd ribosomes, and small enigmatic genomes across a large radiation of phyla.</title>
        <authorList>
            <person name="Brown C.T."/>
            <person name="Hug L.A."/>
            <person name="Thomas B.C."/>
            <person name="Sharon I."/>
            <person name="Castelle C.J."/>
            <person name="Singh A."/>
            <person name="Wilkins M.J."/>
            <person name="Williams K.H."/>
            <person name="Banfield J.F."/>
        </authorList>
    </citation>
    <scope>NUCLEOTIDE SEQUENCE [LARGE SCALE GENOMIC DNA]</scope>
</reference>
<sequence length="110" mass="11968">MSGGEMAAVGAGVAALGAGAYYLFGPKAKAHQKKAKVLMDKIKKEVISEVKKAKKVSAPVYHKAVDVVTENYAKQYKLHEKDIKALAKKLKSEWKGITNKAVKSLKKKRA</sequence>
<dbReference type="Proteomes" id="UP000033949">
    <property type="component" value="Unassembled WGS sequence"/>
</dbReference>
<evidence type="ECO:0000313" key="2">
    <source>
        <dbReference type="EMBL" id="KKS23921.1"/>
    </source>
</evidence>
<keyword evidence="1" id="KW-0472">Membrane</keyword>
<proteinExistence type="predicted"/>
<protein>
    <submittedName>
        <fullName evidence="2">Uncharacterized protein</fullName>
    </submittedName>
</protein>
<comment type="caution">
    <text evidence="2">The sequence shown here is derived from an EMBL/GenBank/DDBJ whole genome shotgun (WGS) entry which is preliminary data.</text>
</comment>